<dbReference type="RefSeq" id="WP_091771325.1">
    <property type="nucleotide sequence ID" value="NZ_FNHG01000018.1"/>
</dbReference>
<dbReference type="STRING" id="144026.SAMN04488568_11849"/>
<dbReference type="InterPro" id="IPR001451">
    <property type="entry name" value="Hexapep"/>
</dbReference>
<organism evidence="6 7">
    <name type="scientific">Maricaulis salignorans</name>
    <dbReference type="NCBI Taxonomy" id="144026"/>
    <lineage>
        <taxon>Bacteria</taxon>
        <taxon>Pseudomonadati</taxon>
        <taxon>Pseudomonadota</taxon>
        <taxon>Alphaproteobacteria</taxon>
        <taxon>Maricaulales</taxon>
        <taxon>Maricaulaceae</taxon>
        <taxon>Maricaulis</taxon>
    </lineage>
</organism>
<dbReference type="InterPro" id="IPR007691">
    <property type="entry name" value="LpxD"/>
</dbReference>
<evidence type="ECO:0000313" key="6">
    <source>
        <dbReference type="EMBL" id="SDM69005.1"/>
    </source>
</evidence>
<keyword evidence="7" id="KW-1185">Reference proteome</keyword>
<dbReference type="Gene3D" id="2.160.10.10">
    <property type="entry name" value="Hexapeptide repeat proteins"/>
    <property type="match status" value="1"/>
</dbReference>
<dbReference type="Proteomes" id="UP000199759">
    <property type="component" value="Unassembled WGS sequence"/>
</dbReference>
<dbReference type="Gene3D" id="3.40.1390.10">
    <property type="entry name" value="MurE/MurF, N-terminal domain"/>
    <property type="match status" value="1"/>
</dbReference>
<sequence>MADLRFYQGLGPITITEVAALSGAAISDSAMGAMTLSDVAPLEAAEAGKLSYAESPKALNAHAAGALDGVFLIVPPDLAGVAGAMGALILTHRAPRQAFSRIGSHLFSLRGFDGTERRHPEADCHPSARIAPGAVIAAGASIGEGVSIGPNAAIGPGCRIGRFTSIGANVSISCADIGEHCNILAGAVIGEAGFGVAVSGGSVIDVPHLGTVRLGDNVTVGANSAIDRGVFGETRIGDGCKIDNLCHIAHNVSLDAACLMPAFAGVSGSTRIGRGVMFGGRVGVSDHVVIGDGARIGANSAVMADVPAGETYAGAPAQPIRQHMREIAEIRRMVRARAKARTGE</sequence>
<dbReference type="Pfam" id="PF14602">
    <property type="entry name" value="Hexapep_2"/>
    <property type="match status" value="1"/>
</dbReference>
<gene>
    <name evidence="6" type="ORF">SAMN04488568_11849</name>
</gene>
<evidence type="ECO:0000256" key="3">
    <source>
        <dbReference type="ARBA" id="ARBA00022679"/>
    </source>
</evidence>
<dbReference type="CDD" id="cd03352">
    <property type="entry name" value="LbH_LpxD"/>
    <property type="match status" value="1"/>
</dbReference>
<evidence type="ECO:0000256" key="4">
    <source>
        <dbReference type="ARBA" id="ARBA00023098"/>
    </source>
</evidence>
<dbReference type="GO" id="GO:0009245">
    <property type="term" value="P:lipid A biosynthetic process"/>
    <property type="evidence" value="ECO:0007669"/>
    <property type="project" value="UniProtKB-KW"/>
</dbReference>
<evidence type="ECO:0000256" key="5">
    <source>
        <dbReference type="ARBA" id="ARBA00023315"/>
    </source>
</evidence>
<keyword evidence="5 6" id="KW-0012">Acyltransferase</keyword>
<dbReference type="InterPro" id="IPR011004">
    <property type="entry name" value="Trimer_LpxA-like_sf"/>
</dbReference>
<evidence type="ECO:0000256" key="1">
    <source>
        <dbReference type="ARBA" id="ARBA00022516"/>
    </source>
</evidence>
<keyword evidence="2" id="KW-0441">Lipid A biosynthesis</keyword>
<name>A0A1G9VAW5_9PROT</name>
<keyword evidence="4" id="KW-0443">Lipid metabolism</keyword>
<dbReference type="Pfam" id="PF00132">
    <property type="entry name" value="Hexapep"/>
    <property type="match status" value="1"/>
</dbReference>
<dbReference type="OrthoDB" id="9784739at2"/>
<proteinExistence type="predicted"/>
<dbReference type="PANTHER" id="PTHR43378">
    <property type="entry name" value="UDP-3-O-ACYLGLUCOSAMINE N-ACYLTRANSFERASE"/>
    <property type="match status" value="1"/>
</dbReference>
<dbReference type="NCBIfam" id="NF002060">
    <property type="entry name" value="PRK00892.1"/>
    <property type="match status" value="1"/>
</dbReference>
<keyword evidence="3 6" id="KW-0808">Transferase</keyword>
<reference evidence="6 7" key="1">
    <citation type="submission" date="2016-10" db="EMBL/GenBank/DDBJ databases">
        <authorList>
            <person name="de Groot N.N."/>
        </authorList>
    </citation>
    <scope>NUCLEOTIDE SEQUENCE [LARGE SCALE GENOMIC DNA]</scope>
    <source>
        <strain evidence="6 7">DSM 16077</strain>
    </source>
</reference>
<keyword evidence="1" id="KW-0444">Lipid biosynthesis</keyword>
<accession>A0A1G9VAW5</accession>
<dbReference type="GO" id="GO:0016020">
    <property type="term" value="C:membrane"/>
    <property type="evidence" value="ECO:0007669"/>
    <property type="project" value="GOC"/>
</dbReference>
<protein>
    <submittedName>
        <fullName evidence="6">UDP-3-O-[3-hydroxymyristoyl] glucosamine N-acyltransferase</fullName>
    </submittedName>
</protein>
<dbReference type="GO" id="GO:0016410">
    <property type="term" value="F:N-acyltransferase activity"/>
    <property type="evidence" value="ECO:0007669"/>
    <property type="project" value="InterPro"/>
</dbReference>
<evidence type="ECO:0000313" key="7">
    <source>
        <dbReference type="Proteomes" id="UP000199759"/>
    </source>
</evidence>
<dbReference type="AlphaFoldDB" id="A0A1G9VAW5"/>
<dbReference type="SUPFAM" id="SSF51161">
    <property type="entry name" value="Trimeric LpxA-like enzymes"/>
    <property type="match status" value="1"/>
</dbReference>
<dbReference type="EMBL" id="FNHG01000018">
    <property type="protein sequence ID" value="SDM69005.1"/>
    <property type="molecule type" value="Genomic_DNA"/>
</dbReference>
<dbReference type="NCBIfam" id="TIGR01853">
    <property type="entry name" value="lipid_A_lpxD"/>
    <property type="match status" value="1"/>
</dbReference>
<dbReference type="PANTHER" id="PTHR43378:SF2">
    <property type="entry name" value="UDP-3-O-ACYLGLUCOSAMINE N-ACYLTRANSFERASE 1, MITOCHONDRIAL-RELATED"/>
    <property type="match status" value="1"/>
</dbReference>
<evidence type="ECO:0000256" key="2">
    <source>
        <dbReference type="ARBA" id="ARBA00022556"/>
    </source>
</evidence>